<feature type="compositionally biased region" description="Basic residues" evidence="1">
    <location>
        <begin position="402"/>
        <end position="415"/>
    </location>
</feature>
<feature type="region of interest" description="Disordered" evidence="1">
    <location>
        <begin position="330"/>
        <end position="415"/>
    </location>
</feature>
<sequence length="528" mass="59207">MAASRQAMFKARNIVPIFGRVGPLSKIGSLRVTSNPEVEKSRAAERPRRPDARRTPPRNPNGARSLISKVLRLSTERIWTTTAERDTLISPPSSLTRPAYYITESEVYMKLQDIKLTVYKVICLAVKHHRHALNVQITIIQSLQFYEYLSKPMAECLAKEFDHTQLGGGPARGGRHDLWRSGQQGYSELAPRLMLKQMSLLLSQLDSEAYPMCIGVVEVIAAIIQDLADAEEDESSDGRRRSRSMACTTSFSSARSMYHLPKQRLAITQAAVGALEDKVASMCKGAAALLVRLLLTHPYGLMYSGTLMFEKWEEDYRLLKAELVKIEASAGDGSAVQDQDEEDEAVEKKKKRKGADDSMDVDGEEEDGGDTEIEHEGEDEEEEEEDPSAMAVDGEGEEQKKTPKKKKAPKLKPRKSQIAVVLETNQLLHLPLRKKYYVEALNFIRQIVGTMGTMENLLGSKSKPEMGIKKMLHLIWSKDNNSSTSEDGQELKGIHQQLLECYHGLYFNPLTDMEHKAQVNCIAKNMIK</sequence>
<gene>
    <name evidence="3" type="ORF">DFH07DRAFT_1032412</name>
</gene>
<dbReference type="GO" id="GO:0007076">
    <property type="term" value="P:mitotic chromosome condensation"/>
    <property type="evidence" value="ECO:0007669"/>
    <property type="project" value="InterPro"/>
</dbReference>
<dbReference type="PANTHER" id="PTHR14222">
    <property type="entry name" value="CONDENSIN"/>
    <property type="match status" value="1"/>
</dbReference>
<evidence type="ECO:0000259" key="2">
    <source>
        <dbReference type="Pfam" id="PF12922"/>
    </source>
</evidence>
<evidence type="ECO:0000313" key="4">
    <source>
        <dbReference type="Proteomes" id="UP001215280"/>
    </source>
</evidence>
<comment type="caution">
    <text evidence="3">The sequence shown here is derived from an EMBL/GenBank/DDBJ whole genome shotgun (WGS) entry which is preliminary data.</text>
</comment>
<organism evidence="3 4">
    <name type="scientific">Mycena maculata</name>
    <dbReference type="NCBI Taxonomy" id="230809"/>
    <lineage>
        <taxon>Eukaryota</taxon>
        <taxon>Fungi</taxon>
        <taxon>Dikarya</taxon>
        <taxon>Basidiomycota</taxon>
        <taxon>Agaricomycotina</taxon>
        <taxon>Agaricomycetes</taxon>
        <taxon>Agaricomycetidae</taxon>
        <taxon>Agaricales</taxon>
        <taxon>Marasmiineae</taxon>
        <taxon>Mycenaceae</taxon>
        <taxon>Mycena</taxon>
    </lineage>
</organism>
<dbReference type="InterPro" id="IPR026971">
    <property type="entry name" value="CND1/NCAPD3"/>
</dbReference>
<protein>
    <submittedName>
        <fullName evidence="3">Non-SMC mitotic condensation complex subunit 1</fullName>
    </submittedName>
</protein>
<dbReference type="GO" id="GO:0042393">
    <property type="term" value="F:histone binding"/>
    <property type="evidence" value="ECO:0007669"/>
    <property type="project" value="TreeGrafter"/>
</dbReference>
<feature type="compositionally biased region" description="Acidic residues" evidence="1">
    <location>
        <begin position="357"/>
        <end position="387"/>
    </location>
</feature>
<dbReference type="GO" id="GO:0000779">
    <property type="term" value="C:condensed chromosome, centromeric region"/>
    <property type="evidence" value="ECO:0007669"/>
    <property type="project" value="TreeGrafter"/>
</dbReference>
<evidence type="ECO:0000256" key="1">
    <source>
        <dbReference type="SAM" id="MobiDB-lite"/>
    </source>
</evidence>
<feature type="domain" description="Condensin complex subunit 1 N-terminal" evidence="2">
    <location>
        <begin position="65"/>
        <end position="135"/>
    </location>
</feature>
<dbReference type="EMBL" id="JARJLG010000078">
    <property type="protein sequence ID" value="KAJ7751527.1"/>
    <property type="molecule type" value="Genomic_DNA"/>
</dbReference>
<dbReference type="Pfam" id="PF12922">
    <property type="entry name" value="Cnd1_N"/>
    <property type="match status" value="1"/>
</dbReference>
<proteinExistence type="predicted"/>
<dbReference type="AlphaFoldDB" id="A0AAD7N9Z6"/>
<feature type="compositionally biased region" description="Basic and acidic residues" evidence="1">
    <location>
        <begin position="37"/>
        <end position="54"/>
    </location>
</feature>
<feature type="region of interest" description="Disordered" evidence="1">
    <location>
        <begin position="31"/>
        <end position="63"/>
    </location>
</feature>
<evidence type="ECO:0000313" key="3">
    <source>
        <dbReference type="EMBL" id="KAJ7751527.1"/>
    </source>
</evidence>
<accession>A0AAD7N9Z6</accession>
<dbReference type="PANTHER" id="PTHR14222:SF2">
    <property type="entry name" value="CONDENSIN COMPLEX SUBUNIT 1"/>
    <property type="match status" value="1"/>
</dbReference>
<dbReference type="InterPro" id="IPR024324">
    <property type="entry name" value="Condensin_cplx_su1_N"/>
</dbReference>
<dbReference type="GO" id="GO:0000796">
    <property type="term" value="C:condensin complex"/>
    <property type="evidence" value="ECO:0007669"/>
    <property type="project" value="TreeGrafter"/>
</dbReference>
<dbReference type="Proteomes" id="UP001215280">
    <property type="component" value="Unassembled WGS sequence"/>
</dbReference>
<keyword evidence="4" id="KW-1185">Reference proteome</keyword>
<dbReference type="GO" id="GO:0010032">
    <property type="term" value="P:meiotic chromosome condensation"/>
    <property type="evidence" value="ECO:0007669"/>
    <property type="project" value="TreeGrafter"/>
</dbReference>
<reference evidence="3" key="1">
    <citation type="submission" date="2023-03" db="EMBL/GenBank/DDBJ databases">
        <title>Massive genome expansion in bonnet fungi (Mycena s.s.) driven by repeated elements and novel gene families across ecological guilds.</title>
        <authorList>
            <consortium name="Lawrence Berkeley National Laboratory"/>
            <person name="Harder C.B."/>
            <person name="Miyauchi S."/>
            <person name="Viragh M."/>
            <person name="Kuo A."/>
            <person name="Thoen E."/>
            <person name="Andreopoulos B."/>
            <person name="Lu D."/>
            <person name="Skrede I."/>
            <person name="Drula E."/>
            <person name="Henrissat B."/>
            <person name="Morin E."/>
            <person name="Kohler A."/>
            <person name="Barry K."/>
            <person name="LaButti K."/>
            <person name="Morin E."/>
            <person name="Salamov A."/>
            <person name="Lipzen A."/>
            <person name="Mereny Z."/>
            <person name="Hegedus B."/>
            <person name="Baldrian P."/>
            <person name="Stursova M."/>
            <person name="Weitz H."/>
            <person name="Taylor A."/>
            <person name="Grigoriev I.V."/>
            <person name="Nagy L.G."/>
            <person name="Martin F."/>
            <person name="Kauserud H."/>
        </authorList>
    </citation>
    <scope>NUCLEOTIDE SEQUENCE</scope>
    <source>
        <strain evidence="3">CBHHK188m</strain>
    </source>
</reference>
<name>A0AAD7N9Z6_9AGAR</name>